<keyword evidence="1" id="KW-0812">Transmembrane</keyword>
<dbReference type="EMBL" id="QFMX01000066">
    <property type="protein sequence ID" value="PZO71377.1"/>
    <property type="molecule type" value="Genomic_DNA"/>
</dbReference>
<keyword evidence="1" id="KW-1133">Transmembrane helix</keyword>
<dbReference type="AlphaFoldDB" id="A0A2W4YQL3"/>
<keyword evidence="1" id="KW-0472">Membrane</keyword>
<feature type="transmembrane region" description="Helical" evidence="1">
    <location>
        <begin position="6"/>
        <end position="33"/>
    </location>
</feature>
<evidence type="ECO:0000313" key="3">
    <source>
        <dbReference type="Proteomes" id="UP000249555"/>
    </source>
</evidence>
<evidence type="ECO:0000313" key="2">
    <source>
        <dbReference type="EMBL" id="PZO71377.1"/>
    </source>
</evidence>
<sequence length="72" mass="7069">MSDQVATMLALGVMCFCSAAFAVMLPGLALSVGRGRLAAAIRISAVMAALVAVTLVVAAVLGASPAAYSIVS</sequence>
<organism evidence="2 3">
    <name type="scientific">Sphingomonas taxi</name>
    <dbReference type="NCBI Taxonomy" id="1549858"/>
    <lineage>
        <taxon>Bacteria</taxon>
        <taxon>Pseudomonadati</taxon>
        <taxon>Pseudomonadota</taxon>
        <taxon>Alphaproteobacteria</taxon>
        <taxon>Sphingomonadales</taxon>
        <taxon>Sphingomonadaceae</taxon>
        <taxon>Sphingomonas</taxon>
    </lineage>
</organism>
<gene>
    <name evidence="2" type="ORF">DI640_14460</name>
</gene>
<evidence type="ECO:0000256" key="1">
    <source>
        <dbReference type="SAM" id="Phobius"/>
    </source>
</evidence>
<reference evidence="2 3" key="1">
    <citation type="submission" date="2017-08" db="EMBL/GenBank/DDBJ databases">
        <title>Infants hospitalized years apart are colonized by the same room-sourced microbial strains.</title>
        <authorList>
            <person name="Brooks B."/>
            <person name="Olm M.R."/>
            <person name="Firek B.A."/>
            <person name="Baker R."/>
            <person name="Thomas B.C."/>
            <person name="Morowitz M.J."/>
            <person name="Banfield J.F."/>
        </authorList>
    </citation>
    <scope>NUCLEOTIDE SEQUENCE [LARGE SCALE GENOMIC DNA]</scope>
    <source>
        <strain evidence="2">S2_018_000_R3_119</strain>
    </source>
</reference>
<name>A0A2W4YQL3_9SPHN</name>
<protein>
    <submittedName>
        <fullName evidence="2">Uncharacterized protein</fullName>
    </submittedName>
</protein>
<dbReference type="Proteomes" id="UP000249555">
    <property type="component" value="Unassembled WGS sequence"/>
</dbReference>
<feature type="transmembrane region" description="Helical" evidence="1">
    <location>
        <begin position="45"/>
        <end position="71"/>
    </location>
</feature>
<proteinExistence type="predicted"/>
<accession>A0A2W4YQL3</accession>
<comment type="caution">
    <text evidence="2">The sequence shown here is derived from an EMBL/GenBank/DDBJ whole genome shotgun (WGS) entry which is preliminary data.</text>
</comment>